<dbReference type="InterPro" id="IPR001670">
    <property type="entry name" value="ADH_Fe/GldA"/>
</dbReference>
<dbReference type="Gene3D" id="1.20.1090.10">
    <property type="entry name" value="Dehydroquinate synthase-like - alpha domain"/>
    <property type="match status" value="1"/>
</dbReference>
<dbReference type="RefSeq" id="WP_074705260.1">
    <property type="nucleotide sequence ID" value="NZ_CALAKB010000006.1"/>
</dbReference>
<dbReference type="SUPFAM" id="SSF56796">
    <property type="entry name" value="Dehydroquinate synthase-like"/>
    <property type="match status" value="1"/>
</dbReference>
<organism evidence="4 5">
    <name type="scientific">Acidaminococcus fermentans</name>
    <dbReference type="NCBI Taxonomy" id="905"/>
    <lineage>
        <taxon>Bacteria</taxon>
        <taxon>Bacillati</taxon>
        <taxon>Bacillota</taxon>
        <taxon>Negativicutes</taxon>
        <taxon>Acidaminococcales</taxon>
        <taxon>Acidaminococcaceae</taxon>
        <taxon>Acidaminococcus</taxon>
    </lineage>
</organism>
<comment type="caution">
    <text evidence="4">The sequence shown here is derived from an EMBL/GenBank/DDBJ whole genome shotgun (WGS) entry which is preliminary data.</text>
</comment>
<evidence type="ECO:0000313" key="4">
    <source>
        <dbReference type="EMBL" id="SDW72197.1"/>
    </source>
</evidence>
<gene>
    <name evidence="4" type="ORF">SAMN05216495_1058</name>
</gene>
<dbReference type="InterPro" id="IPR056798">
    <property type="entry name" value="ADH_Fe_C"/>
</dbReference>
<name>A0A1H2VVC8_ACIFE</name>
<dbReference type="EMBL" id="FNOP01000005">
    <property type="protein sequence ID" value="SDW72197.1"/>
    <property type="molecule type" value="Genomic_DNA"/>
</dbReference>
<evidence type="ECO:0000256" key="1">
    <source>
        <dbReference type="ARBA" id="ARBA00023002"/>
    </source>
</evidence>
<dbReference type="InterPro" id="IPR039697">
    <property type="entry name" value="Alcohol_dehydrogenase_Fe"/>
</dbReference>
<dbReference type="CDD" id="cd08185">
    <property type="entry name" value="Fe-ADH-like"/>
    <property type="match status" value="1"/>
</dbReference>
<evidence type="ECO:0000313" key="5">
    <source>
        <dbReference type="Proteomes" id="UP000182379"/>
    </source>
</evidence>
<dbReference type="PANTHER" id="PTHR11496:SF104">
    <property type="entry name" value="3-DEOXY-ALPHA-D-MANNO-OCTULOSONATE 8-OXIDASE"/>
    <property type="match status" value="1"/>
</dbReference>
<feature type="domain" description="Alcohol dehydrogenase iron-type/glycerol dehydrogenase GldA" evidence="2">
    <location>
        <begin position="9"/>
        <end position="182"/>
    </location>
</feature>
<evidence type="ECO:0000259" key="2">
    <source>
        <dbReference type="Pfam" id="PF00465"/>
    </source>
</evidence>
<dbReference type="Pfam" id="PF25137">
    <property type="entry name" value="ADH_Fe_C"/>
    <property type="match status" value="1"/>
</dbReference>
<dbReference type="PANTHER" id="PTHR11496">
    <property type="entry name" value="ALCOHOL DEHYDROGENASE"/>
    <property type="match status" value="1"/>
</dbReference>
<dbReference type="Pfam" id="PF00465">
    <property type="entry name" value="Fe-ADH"/>
    <property type="match status" value="1"/>
</dbReference>
<accession>A0A1H2VVC8</accession>
<proteinExistence type="predicted"/>
<dbReference type="GO" id="GO:0004022">
    <property type="term" value="F:alcohol dehydrogenase (NAD+) activity"/>
    <property type="evidence" value="ECO:0007669"/>
    <property type="project" value="UniProtKB-ARBA"/>
</dbReference>
<dbReference type="FunFam" id="3.40.50.1970:FF:000003">
    <property type="entry name" value="Alcohol dehydrogenase, iron-containing"/>
    <property type="match status" value="1"/>
</dbReference>
<protein>
    <submittedName>
        <fullName evidence="4">Alcohol dehydrogenase</fullName>
    </submittedName>
</protein>
<feature type="domain" description="Fe-containing alcohol dehydrogenase-like C-terminal" evidence="3">
    <location>
        <begin position="193"/>
        <end position="389"/>
    </location>
</feature>
<keyword evidence="1" id="KW-0560">Oxidoreductase</keyword>
<dbReference type="Gene3D" id="3.40.50.1970">
    <property type="match status" value="1"/>
</dbReference>
<evidence type="ECO:0000259" key="3">
    <source>
        <dbReference type="Pfam" id="PF25137"/>
    </source>
</evidence>
<dbReference type="AlphaFoldDB" id="A0A1H2VVC8"/>
<dbReference type="Proteomes" id="UP000182379">
    <property type="component" value="Unassembled WGS sequence"/>
</dbReference>
<reference evidence="4 5" key="1">
    <citation type="submission" date="2016-10" db="EMBL/GenBank/DDBJ databases">
        <authorList>
            <person name="Varghese N."/>
            <person name="Submissions S."/>
        </authorList>
    </citation>
    <scope>NUCLEOTIDE SEQUENCE [LARGE SCALE GENOMIC DNA]</scope>
    <source>
        <strain evidence="4 5">WCC6</strain>
    </source>
</reference>
<sequence length="390" mass="41715">MNPFQIDIPVKVLFGAGQLNRLHEQALPGKKALIVISSGKSTRANGYLDRTEKELAAAGAATEVFAGIQANPTLESVGKGAQAARAMGADMIVALGGGSVMDAAKAIALMAVNEGNLWDYVGSGTGKGQKYAHRALPVIAITTTAGTGSEVDATSVITNQETHEKIGLKFPDLYPCLAIVDPELMLTVPPRLTAFQGFDALFHSLETYVNRKANLMSDMVASTAIRNIGAFLPRAVAQGDDVEARTHMAFANTLSGYAMVLGGCTSEHSLEHAMSAYHEALPHGAGLIMLSLAYFGWMADHHVCDDRLVDLARFLGRKDASRPEEFLEALASLQKACGVDGLKMSEYGITPEEFPKMAENATTAMKGLFLNDRMALTREDCVAVYQKAYR</sequence>
<dbReference type="GO" id="GO:0046872">
    <property type="term" value="F:metal ion binding"/>
    <property type="evidence" value="ECO:0007669"/>
    <property type="project" value="InterPro"/>
</dbReference>